<dbReference type="NCBIfam" id="TIGR03696">
    <property type="entry name" value="Rhs_assc_core"/>
    <property type="match status" value="1"/>
</dbReference>
<dbReference type="PANTHER" id="PTHR32305">
    <property type="match status" value="1"/>
</dbReference>
<name>A0ABW3B4L1_9FLAO</name>
<dbReference type="InterPro" id="IPR050708">
    <property type="entry name" value="T6SS_VgrG/RHS"/>
</dbReference>
<proteinExistence type="predicted"/>
<accession>A0ABW3B4L1</accession>
<gene>
    <name evidence="1" type="ORF">ACFQZJ_11290</name>
</gene>
<protein>
    <submittedName>
        <fullName evidence="1">RHS repeat domain-containing protein</fullName>
    </submittedName>
</protein>
<dbReference type="EMBL" id="JBHTHY010000007">
    <property type="protein sequence ID" value="MFD0798050.1"/>
    <property type="molecule type" value="Genomic_DNA"/>
</dbReference>
<sequence length="426" mass="46893">MYLTADSSAIRYNHLNLPVNINVSGSQASRNITYVCDARGVKLCKVVVGSANGTTEYTGNYIYEKPQGGIPVLQFFSTPEGYAFPKDANDYTQGFDYVYQYKDHLGNVRLSYTEDPSNPGEPTVIEENNYHPFGLKHKGYNNGGDNSLGNDLAQKWKFGGKELDESLGLETYDFGARNYDPAIGRWMNIDPLAEDMRRHSPHNYAFSNPINFIDPDGMKPFWINNGDGTYTAEAGDSAATLAEDAGISMDRANEIVEGQLGKNYIGEDGGLKSNVEVGDVVDIPESDVLSDQKFNETFLSGRNTTENTQVEVADLNEDGKLDAGIIDGDTTRFSFGGDVDLFSKTVDKGIQSGLKKGLDAVIKKILKVGRSSSYFSPMEGNKFEDGLVERRRLGLPGNASQREVDSAKIVKFMMTKRINSTEILKD</sequence>
<organism evidence="1 2">
    <name type="scientific">Maribacter chungangensis</name>
    <dbReference type="NCBI Taxonomy" id="1069117"/>
    <lineage>
        <taxon>Bacteria</taxon>
        <taxon>Pseudomonadati</taxon>
        <taxon>Bacteroidota</taxon>
        <taxon>Flavobacteriia</taxon>
        <taxon>Flavobacteriales</taxon>
        <taxon>Flavobacteriaceae</taxon>
        <taxon>Maribacter</taxon>
    </lineage>
</organism>
<dbReference type="Proteomes" id="UP001597012">
    <property type="component" value="Unassembled WGS sequence"/>
</dbReference>
<comment type="caution">
    <text evidence="1">The sequence shown here is derived from an EMBL/GenBank/DDBJ whole genome shotgun (WGS) entry which is preliminary data.</text>
</comment>
<evidence type="ECO:0000313" key="1">
    <source>
        <dbReference type="EMBL" id="MFD0798050.1"/>
    </source>
</evidence>
<evidence type="ECO:0000313" key="2">
    <source>
        <dbReference type="Proteomes" id="UP001597012"/>
    </source>
</evidence>
<dbReference type="Gene3D" id="2.180.10.10">
    <property type="entry name" value="RHS repeat-associated core"/>
    <property type="match status" value="1"/>
</dbReference>
<dbReference type="PANTHER" id="PTHR32305:SF15">
    <property type="entry name" value="PROTEIN RHSA-RELATED"/>
    <property type="match status" value="1"/>
</dbReference>
<keyword evidence="2" id="KW-1185">Reference proteome</keyword>
<reference evidence="2" key="1">
    <citation type="journal article" date="2019" name="Int. J. Syst. Evol. Microbiol.">
        <title>The Global Catalogue of Microorganisms (GCM) 10K type strain sequencing project: providing services to taxonomists for standard genome sequencing and annotation.</title>
        <authorList>
            <consortium name="The Broad Institute Genomics Platform"/>
            <consortium name="The Broad Institute Genome Sequencing Center for Infectious Disease"/>
            <person name="Wu L."/>
            <person name="Ma J."/>
        </authorList>
    </citation>
    <scope>NUCLEOTIDE SEQUENCE [LARGE SCALE GENOMIC DNA]</scope>
    <source>
        <strain evidence="2">CCUG 61948</strain>
    </source>
</reference>
<dbReference type="InterPro" id="IPR022385">
    <property type="entry name" value="Rhs_assc_core"/>
</dbReference>